<dbReference type="EMBL" id="PGOL01001525">
    <property type="protein sequence ID" value="PKI57218.1"/>
    <property type="molecule type" value="Genomic_DNA"/>
</dbReference>
<accession>A0A2I0JLR7</accession>
<evidence type="ECO:0000313" key="2">
    <source>
        <dbReference type="EMBL" id="PKI57218.1"/>
    </source>
</evidence>
<organism evidence="2 3">
    <name type="scientific">Punica granatum</name>
    <name type="common">Pomegranate</name>
    <dbReference type="NCBI Taxonomy" id="22663"/>
    <lineage>
        <taxon>Eukaryota</taxon>
        <taxon>Viridiplantae</taxon>
        <taxon>Streptophyta</taxon>
        <taxon>Embryophyta</taxon>
        <taxon>Tracheophyta</taxon>
        <taxon>Spermatophyta</taxon>
        <taxon>Magnoliopsida</taxon>
        <taxon>eudicotyledons</taxon>
        <taxon>Gunneridae</taxon>
        <taxon>Pentapetalae</taxon>
        <taxon>rosids</taxon>
        <taxon>malvids</taxon>
        <taxon>Myrtales</taxon>
        <taxon>Lythraceae</taxon>
        <taxon>Punica</taxon>
    </lineage>
</organism>
<dbReference type="Proteomes" id="UP000233551">
    <property type="component" value="Unassembled WGS sequence"/>
</dbReference>
<dbReference type="PANTHER" id="PTHR33054">
    <property type="entry name" value="CCHC-TYPE DOMAIN-CONTAINING PROTEIN"/>
    <property type="match status" value="1"/>
</dbReference>
<protein>
    <recommendedName>
        <fullName evidence="1">DUF7746 domain-containing protein</fullName>
    </recommendedName>
</protein>
<reference evidence="2 3" key="1">
    <citation type="submission" date="2017-11" db="EMBL/GenBank/DDBJ databases">
        <title>De-novo sequencing of pomegranate (Punica granatum L.) genome.</title>
        <authorList>
            <person name="Akparov Z."/>
            <person name="Amiraslanov A."/>
            <person name="Hajiyeva S."/>
            <person name="Abbasov M."/>
            <person name="Kaur K."/>
            <person name="Hamwieh A."/>
            <person name="Solovyev V."/>
            <person name="Salamov A."/>
            <person name="Braich B."/>
            <person name="Kosarev P."/>
            <person name="Mahmoud A."/>
            <person name="Hajiyev E."/>
            <person name="Babayeva S."/>
            <person name="Izzatullayeva V."/>
            <person name="Mammadov A."/>
            <person name="Mammadov A."/>
            <person name="Sharifova S."/>
            <person name="Ojaghi J."/>
            <person name="Eynullazada K."/>
            <person name="Bayramov B."/>
            <person name="Abdulazimova A."/>
            <person name="Shahmuradov I."/>
        </authorList>
    </citation>
    <scope>NUCLEOTIDE SEQUENCE [LARGE SCALE GENOMIC DNA]</scope>
    <source>
        <strain evidence="3">cv. AG2017</strain>
        <tissue evidence="2">Leaf</tissue>
    </source>
</reference>
<dbReference type="STRING" id="22663.A0A2I0JLR7"/>
<keyword evidence="3" id="KW-1185">Reference proteome</keyword>
<evidence type="ECO:0000313" key="3">
    <source>
        <dbReference type="Proteomes" id="UP000233551"/>
    </source>
</evidence>
<comment type="caution">
    <text evidence="2">The sequence shown here is derived from an EMBL/GenBank/DDBJ whole genome shotgun (WGS) entry which is preliminary data.</text>
</comment>
<sequence length="191" mass="21280">MVIPDTPLSGIEPGTPLKAAKLKAQESQDSNVNAIDKTGELNKIVWQEPQKPYYTTISAPDLVLEEKPSIVQNRYSANAIYEWNIDGQSEYNILSVLQQMTTVSNAYKTQTRLFDPAIAHMLIAGFTGQPKGWWDNYLSPFQQNEILTSVKTDESGTWNSPGLTRLTKAPLLGAKHINIRIGLYLQRSDSA</sequence>
<evidence type="ECO:0000259" key="1">
    <source>
        <dbReference type="Pfam" id="PF24925"/>
    </source>
</evidence>
<name>A0A2I0JLR7_PUNGR</name>
<dbReference type="InterPro" id="IPR056648">
    <property type="entry name" value="DUF7746"/>
</dbReference>
<feature type="domain" description="DUF7746" evidence="1">
    <location>
        <begin position="75"/>
        <end position="152"/>
    </location>
</feature>
<gene>
    <name evidence="2" type="ORF">CRG98_022403</name>
</gene>
<dbReference type="AlphaFoldDB" id="A0A2I0JLR7"/>
<proteinExistence type="predicted"/>
<dbReference type="PANTHER" id="PTHR33054:SF9">
    <property type="entry name" value="CCHC-TYPE DOMAIN-CONTAINING PROTEIN"/>
    <property type="match status" value="1"/>
</dbReference>
<dbReference type="Pfam" id="PF24925">
    <property type="entry name" value="DUF7746"/>
    <property type="match status" value="1"/>
</dbReference>